<dbReference type="Pfam" id="PF13716">
    <property type="entry name" value="CRAL_TRIO_2"/>
    <property type="match status" value="1"/>
</dbReference>
<accession>A0A183IZI9</accession>
<dbReference type="SMART" id="SM00516">
    <property type="entry name" value="SEC14"/>
    <property type="match status" value="1"/>
</dbReference>
<dbReference type="WBParaSite" id="SBAD_0000936301-mRNA-1">
    <property type="protein sequence ID" value="SBAD_0000936301-mRNA-1"/>
    <property type="gene ID" value="SBAD_0000936301"/>
</dbReference>
<dbReference type="InterPro" id="IPR036865">
    <property type="entry name" value="CRAL-TRIO_dom_sf"/>
</dbReference>
<dbReference type="PANTHER" id="PTHR45808:SF2">
    <property type="entry name" value="RHO GTPASE-ACTIVATING PROTEIN 68F"/>
    <property type="match status" value="1"/>
</dbReference>
<keyword evidence="4" id="KW-1185">Reference proteome</keyword>
<feature type="region of interest" description="Disordered" evidence="1">
    <location>
        <begin position="1"/>
        <end position="20"/>
    </location>
</feature>
<dbReference type="InterPro" id="IPR001251">
    <property type="entry name" value="CRAL-TRIO_dom"/>
</dbReference>
<proteinExistence type="predicted"/>
<dbReference type="Proteomes" id="UP000270296">
    <property type="component" value="Unassembled WGS sequence"/>
</dbReference>
<dbReference type="GO" id="GO:2001136">
    <property type="term" value="P:negative regulation of endocytic recycling"/>
    <property type="evidence" value="ECO:0007669"/>
    <property type="project" value="TreeGrafter"/>
</dbReference>
<dbReference type="Gene3D" id="3.40.525.10">
    <property type="entry name" value="CRAL-TRIO lipid binding domain"/>
    <property type="match status" value="1"/>
</dbReference>
<name>A0A183IZI9_9BILA</name>
<evidence type="ECO:0000313" key="3">
    <source>
        <dbReference type="EMBL" id="VDP20749.1"/>
    </source>
</evidence>
<evidence type="ECO:0000313" key="4">
    <source>
        <dbReference type="Proteomes" id="UP000270296"/>
    </source>
</evidence>
<reference evidence="5" key="1">
    <citation type="submission" date="2016-06" db="UniProtKB">
        <authorList>
            <consortium name="WormBaseParasite"/>
        </authorList>
    </citation>
    <scope>IDENTIFICATION</scope>
</reference>
<dbReference type="GO" id="GO:0007264">
    <property type="term" value="P:small GTPase-mediated signal transduction"/>
    <property type="evidence" value="ECO:0007669"/>
    <property type="project" value="TreeGrafter"/>
</dbReference>
<organism evidence="5">
    <name type="scientific">Soboliphyme baturini</name>
    <dbReference type="NCBI Taxonomy" id="241478"/>
    <lineage>
        <taxon>Eukaryota</taxon>
        <taxon>Metazoa</taxon>
        <taxon>Ecdysozoa</taxon>
        <taxon>Nematoda</taxon>
        <taxon>Enoplea</taxon>
        <taxon>Dorylaimia</taxon>
        <taxon>Dioctophymatida</taxon>
        <taxon>Dioctophymatoidea</taxon>
        <taxon>Soboliphymatidae</taxon>
        <taxon>Soboliphyme</taxon>
    </lineage>
</organism>
<dbReference type="PROSITE" id="PS50191">
    <property type="entry name" value="CRAL_TRIO"/>
    <property type="match status" value="1"/>
</dbReference>
<gene>
    <name evidence="3" type="ORF">SBAD_LOCUS9036</name>
</gene>
<evidence type="ECO:0000313" key="5">
    <source>
        <dbReference type="WBParaSite" id="SBAD_0000936301-mRNA-1"/>
    </source>
</evidence>
<sequence>MTNNNGSDNEHESAAAQRGDCVDFVEPEDSFTYDDLMNTDLVATTTDDHHIVNEGSNVDFLRRDENFEEELGSPAENALSEDFSGVAKYEVVDLAGDDRAGRPVIVVYAYRLPSNLIFDYEKFLRYLTYTFDRFVDQDYTIIYFHHGLHSFNKPSIRWLIRAYHLLDRKYKKNLKALYLVHPTRFIKFLWTVFQPLISVKFERKIRYVNYLHELRDIVHCDQLVIPKEIEEYVSSLLSVKRAMLRDQLP</sequence>
<evidence type="ECO:0000259" key="2">
    <source>
        <dbReference type="PROSITE" id="PS50191"/>
    </source>
</evidence>
<dbReference type="PANTHER" id="PTHR45808">
    <property type="entry name" value="RHO GTPASE-ACTIVATING PROTEIN 68F"/>
    <property type="match status" value="1"/>
</dbReference>
<dbReference type="EMBL" id="UZAM01012230">
    <property type="protein sequence ID" value="VDP20749.1"/>
    <property type="molecule type" value="Genomic_DNA"/>
</dbReference>
<dbReference type="GO" id="GO:0005737">
    <property type="term" value="C:cytoplasm"/>
    <property type="evidence" value="ECO:0007669"/>
    <property type="project" value="TreeGrafter"/>
</dbReference>
<dbReference type="OrthoDB" id="19923at2759"/>
<feature type="domain" description="CRAL-TRIO" evidence="2">
    <location>
        <begin position="82"/>
        <end position="237"/>
    </location>
</feature>
<dbReference type="GO" id="GO:0005096">
    <property type="term" value="F:GTPase activator activity"/>
    <property type="evidence" value="ECO:0007669"/>
    <property type="project" value="TreeGrafter"/>
</dbReference>
<evidence type="ECO:0000256" key="1">
    <source>
        <dbReference type="SAM" id="MobiDB-lite"/>
    </source>
</evidence>
<dbReference type="CDD" id="cd00170">
    <property type="entry name" value="SEC14"/>
    <property type="match status" value="1"/>
</dbReference>
<reference evidence="3 4" key="2">
    <citation type="submission" date="2018-11" db="EMBL/GenBank/DDBJ databases">
        <authorList>
            <consortium name="Pathogen Informatics"/>
        </authorList>
    </citation>
    <scope>NUCLEOTIDE SEQUENCE [LARGE SCALE GENOMIC DNA]</scope>
</reference>
<dbReference type="AlphaFoldDB" id="A0A183IZI9"/>
<dbReference type="SUPFAM" id="SSF52087">
    <property type="entry name" value="CRAL/TRIO domain"/>
    <property type="match status" value="1"/>
</dbReference>
<protein>
    <submittedName>
        <fullName evidence="5">CRAL-TRIO domain-containing protein</fullName>
    </submittedName>
</protein>